<reference evidence="2" key="1">
    <citation type="submission" date="2006-10" db="EMBL/GenBank/DDBJ databases">
        <authorList>
            <person name="Amadeo P."/>
            <person name="Zhao Q."/>
            <person name="Wortman J."/>
            <person name="Fraser-Liggett C."/>
            <person name="Carlton J."/>
        </authorList>
    </citation>
    <scope>NUCLEOTIDE SEQUENCE</scope>
    <source>
        <strain evidence="2">G3</strain>
    </source>
</reference>
<dbReference type="VEuPathDB" id="TrichDB:TVAGG3_0965880"/>
<keyword evidence="3" id="KW-1185">Reference proteome</keyword>
<accession>A2DGH4</accession>
<reference evidence="2" key="2">
    <citation type="journal article" date="2007" name="Science">
        <title>Draft genome sequence of the sexually transmitted pathogen Trichomonas vaginalis.</title>
        <authorList>
            <person name="Carlton J.M."/>
            <person name="Hirt R.P."/>
            <person name="Silva J.C."/>
            <person name="Delcher A.L."/>
            <person name="Schatz M."/>
            <person name="Zhao Q."/>
            <person name="Wortman J.R."/>
            <person name="Bidwell S.L."/>
            <person name="Alsmark U.C.M."/>
            <person name="Besteiro S."/>
            <person name="Sicheritz-Ponten T."/>
            <person name="Noel C.J."/>
            <person name="Dacks J.B."/>
            <person name="Foster P.G."/>
            <person name="Simillion C."/>
            <person name="Van de Peer Y."/>
            <person name="Miranda-Saavedra D."/>
            <person name="Barton G.J."/>
            <person name="Westrop G.D."/>
            <person name="Mueller S."/>
            <person name="Dessi D."/>
            <person name="Fiori P.L."/>
            <person name="Ren Q."/>
            <person name="Paulsen I."/>
            <person name="Zhang H."/>
            <person name="Bastida-Corcuera F.D."/>
            <person name="Simoes-Barbosa A."/>
            <person name="Brown M.T."/>
            <person name="Hayes R.D."/>
            <person name="Mukherjee M."/>
            <person name="Okumura C.Y."/>
            <person name="Schneider R."/>
            <person name="Smith A.J."/>
            <person name="Vanacova S."/>
            <person name="Villalvazo M."/>
            <person name="Haas B.J."/>
            <person name="Pertea M."/>
            <person name="Feldblyum T.V."/>
            <person name="Utterback T.R."/>
            <person name="Shu C.L."/>
            <person name="Osoegawa K."/>
            <person name="de Jong P.J."/>
            <person name="Hrdy I."/>
            <person name="Horvathova L."/>
            <person name="Zubacova Z."/>
            <person name="Dolezal P."/>
            <person name="Malik S.B."/>
            <person name="Logsdon J.M. Jr."/>
            <person name="Henze K."/>
            <person name="Gupta A."/>
            <person name="Wang C.C."/>
            <person name="Dunne R.L."/>
            <person name="Upcroft J.A."/>
            <person name="Upcroft P."/>
            <person name="White O."/>
            <person name="Salzberg S.L."/>
            <person name="Tang P."/>
            <person name="Chiu C.-H."/>
            <person name="Lee Y.-S."/>
            <person name="Embley T.M."/>
            <person name="Coombs G.H."/>
            <person name="Mottram J.C."/>
            <person name="Tachezy J."/>
            <person name="Fraser-Liggett C.M."/>
            <person name="Johnson P.J."/>
        </authorList>
    </citation>
    <scope>NUCLEOTIDE SEQUENCE [LARGE SCALE GENOMIC DNA]</scope>
    <source>
        <strain evidence="2">G3</strain>
    </source>
</reference>
<keyword evidence="1" id="KW-1133">Transmembrane helix</keyword>
<feature type="transmembrane region" description="Helical" evidence="1">
    <location>
        <begin position="204"/>
        <end position="225"/>
    </location>
</feature>
<dbReference type="RefSeq" id="XP_001581556.1">
    <property type="nucleotide sequence ID" value="XM_001581506.1"/>
</dbReference>
<dbReference type="InParanoid" id="A2DGH4"/>
<proteinExistence type="predicted"/>
<dbReference type="KEGG" id="tva:5466110"/>
<evidence type="ECO:0000256" key="1">
    <source>
        <dbReference type="SAM" id="Phobius"/>
    </source>
</evidence>
<dbReference type="OrthoDB" id="10266706at2759"/>
<dbReference type="Proteomes" id="UP000001542">
    <property type="component" value="Unassembled WGS sequence"/>
</dbReference>
<gene>
    <name evidence="2" type="ORF">TVAG_239450</name>
</gene>
<evidence type="ECO:0008006" key="4">
    <source>
        <dbReference type="Google" id="ProtNLM"/>
    </source>
</evidence>
<name>A2DGH4_TRIV3</name>
<dbReference type="Gene3D" id="2.10.25.10">
    <property type="entry name" value="Laminin"/>
    <property type="match status" value="1"/>
</dbReference>
<dbReference type="EMBL" id="DS113197">
    <property type="protein sequence ID" value="EAY20570.1"/>
    <property type="molecule type" value="Genomic_DNA"/>
</dbReference>
<keyword evidence="1" id="KW-0472">Membrane</keyword>
<evidence type="ECO:0000313" key="3">
    <source>
        <dbReference type="Proteomes" id="UP000001542"/>
    </source>
</evidence>
<dbReference type="AlphaFoldDB" id="A2DGH4"/>
<evidence type="ECO:0000313" key="2">
    <source>
        <dbReference type="EMBL" id="EAY20570.1"/>
    </source>
</evidence>
<sequence length="253" mass="28082">MIIILSIVEARRGQINMNLTQDRDNTSKVEQNSLNKSEISNATTETNNHEISKLARINESNIRLSNNLKQITKNNFTDVKCDKCHDLAHCIWPGICQCPPGYEGNGIQTCKIPTPYSFQYKLGRFAENSTVYMNVSYTGVSSKFNITQVFCKIGNMSLPAINFGHQYAICNTTYSKHGLEISLSFDNIHFGEGIVIGNSFLSGWFSFIGIGLGIIIGIAALILLFTTKSGPLAKKDEVIPLTRDINRSDDFNA</sequence>
<organism evidence="2 3">
    <name type="scientific">Trichomonas vaginalis (strain ATCC PRA-98 / G3)</name>
    <dbReference type="NCBI Taxonomy" id="412133"/>
    <lineage>
        <taxon>Eukaryota</taxon>
        <taxon>Metamonada</taxon>
        <taxon>Parabasalia</taxon>
        <taxon>Trichomonadida</taxon>
        <taxon>Trichomonadidae</taxon>
        <taxon>Trichomonas</taxon>
    </lineage>
</organism>
<keyword evidence="1" id="KW-0812">Transmembrane</keyword>
<dbReference type="VEuPathDB" id="TrichDB:TVAG_239450"/>
<protein>
    <recommendedName>
        <fullName evidence="4">EGF-like domain-containing protein</fullName>
    </recommendedName>
</protein>